<dbReference type="GO" id="GO:0015144">
    <property type="term" value="F:carbohydrate transmembrane transporter activity"/>
    <property type="evidence" value="ECO:0007669"/>
    <property type="project" value="TreeGrafter"/>
</dbReference>
<dbReference type="PANTHER" id="PTHR38762:SF1">
    <property type="entry name" value="CRYPTIC OUTER MEMBRANE PORIN BGLH-RELATED"/>
    <property type="match status" value="1"/>
</dbReference>
<organism evidence="10 11">
    <name type="scientific">Enterobacter cloacae</name>
    <dbReference type="NCBI Taxonomy" id="550"/>
    <lineage>
        <taxon>Bacteria</taxon>
        <taxon>Pseudomonadati</taxon>
        <taxon>Pseudomonadota</taxon>
        <taxon>Gammaproteobacteria</taxon>
        <taxon>Enterobacterales</taxon>
        <taxon>Enterobacteriaceae</taxon>
        <taxon>Enterobacter</taxon>
        <taxon>Enterobacter cloacae complex</taxon>
    </lineage>
</organism>
<evidence type="ECO:0000313" key="11">
    <source>
        <dbReference type="Proteomes" id="UP000255106"/>
    </source>
</evidence>
<dbReference type="GO" id="GO:0015288">
    <property type="term" value="F:porin activity"/>
    <property type="evidence" value="ECO:0007669"/>
    <property type="project" value="UniProtKB-KW"/>
</dbReference>
<keyword evidence="7" id="KW-0626">Porin</keyword>
<dbReference type="InterPro" id="IPR003192">
    <property type="entry name" value="Porin_LamB"/>
</dbReference>
<dbReference type="InterPro" id="IPR050286">
    <property type="entry name" value="G_neg_Bact_CarbUptk_Porin"/>
</dbReference>
<evidence type="ECO:0000256" key="3">
    <source>
        <dbReference type="ARBA" id="ARBA00022448"/>
    </source>
</evidence>
<proteinExistence type="inferred from homology"/>
<name>A0A377LQN3_ENTCL</name>
<dbReference type="GO" id="GO:0015774">
    <property type="term" value="P:polysaccharide transport"/>
    <property type="evidence" value="ECO:0007669"/>
    <property type="project" value="TreeGrafter"/>
</dbReference>
<keyword evidence="9" id="KW-0998">Cell outer membrane</keyword>
<accession>A0A377LQN3</accession>
<dbReference type="Pfam" id="PF02264">
    <property type="entry name" value="LamB"/>
    <property type="match status" value="1"/>
</dbReference>
<evidence type="ECO:0000256" key="2">
    <source>
        <dbReference type="ARBA" id="ARBA00007055"/>
    </source>
</evidence>
<comment type="similarity">
    <text evidence="2">Belongs to the porin LamB (TC 1.B.3) family.</text>
</comment>
<dbReference type="PANTHER" id="PTHR38762">
    <property type="entry name" value="CRYPTIC OUTER MEMBRANE PORIN BGLH-RELATED"/>
    <property type="match status" value="1"/>
</dbReference>
<evidence type="ECO:0000256" key="4">
    <source>
        <dbReference type="ARBA" id="ARBA00022452"/>
    </source>
</evidence>
<dbReference type="Proteomes" id="UP000255106">
    <property type="component" value="Unassembled WGS sequence"/>
</dbReference>
<evidence type="ECO:0000256" key="5">
    <source>
        <dbReference type="ARBA" id="ARBA00022692"/>
    </source>
</evidence>
<evidence type="ECO:0000256" key="7">
    <source>
        <dbReference type="ARBA" id="ARBA00023114"/>
    </source>
</evidence>
<reference evidence="10 11" key="1">
    <citation type="submission" date="2018-06" db="EMBL/GenBank/DDBJ databases">
        <authorList>
            <consortium name="Pathogen Informatics"/>
            <person name="Doyle S."/>
        </authorList>
    </citation>
    <scope>NUCLEOTIDE SEQUENCE [LARGE SCALE GENOMIC DNA]</scope>
    <source>
        <strain evidence="10 11">NCTC10005</strain>
    </source>
</reference>
<protein>
    <submittedName>
        <fullName evidence="10">Maltoporin</fullName>
    </submittedName>
</protein>
<dbReference type="Gene3D" id="2.40.170.10">
    <property type="entry name" value="Porin, LamB type"/>
    <property type="match status" value="1"/>
</dbReference>
<dbReference type="AlphaFoldDB" id="A0A377LQN3"/>
<evidence type="ECO:0000256" key="6">
    <source>
        <dbReference type="ARBA" id="ARBA00023065"/>
    </source>
</evidence>
<gene>
    <name evidence="10" type="ORF">NCTC10005_00416</name>
</gene>
<sequence length="201" mass="23132">MKVGPLDLELYANYGFDSKAVESDERLNAWQGGVVLSHTNDSGVNKVIARYSDNADNSVFNKTEDLTTVYASFEGLYKFTQATQVEYILAFHDYDNSRDKTDNRKNYNAIVRPMHWWNDVHSTWLEAGWQHVDYDNGGDNKGWKLTLSQNMSIAMGPEFRPMLRFYVTGGKVDNERTARVNNTKDETLDDFNVGAMWEAWF</sequence>
<comment type="subcellular location">
    <subcellularLocation>
        <location evidence="1">Cell outer membrane</location>
        <topology evidence="1">Multi-pass membrane protein</topology>
    </subcellularLocation>
</comment>
<dbReference type="EMBL" id="UGJB01000004">
    <property type="protein sequence ID" value="STQ07781.1"/>
    <property type="molecule type" value="Genomic_DNA"/>
</dbReference>
<dbReference type="GO" id="GO:0009279">
    <property type="term" value="C:cell outer membrane"/>
    <property type="evidence" value="ECO:0007669"/>
    <property type="project" value="UniProtKB-SubCell"/>
</dbReference>
<evidence type="ECO:0000313" key="10">
    <source>
        <dbReference type="EMBL" id="STQ07781.1"/>
    </source>
</evidence>
<evidence type="ECO:0000256" key="9">
    <source>
        <dbReference type="ARBA" id="ARBA00023237"/>
    </source>
</evidence>
<dbReference type="GO" id="GO:0006811">
    <property type="term" value="P:monoatomic ion transport"/>
    <property type="evidence" value="ECO:0007669"/>
    <property type="project" value="UniProtKB-KW"/>
</dbReference>
<keyword evidence="3" id="KW-0813">Transport</keyword>
<keyword evidence="6" id="KW-0406">Ion transport</keyword>
<dbReference type="GO" id="GO:0046930">
    <property type="term" value="C:pore complex"/>
    <property type="evidence" value="ECO:0007669"/>
    <property type="project" value="UniProtKB-KW"/>
</dbReference>
<dbReference type="SUPFAM" id="SSF56935">
    <property type="entry name" value="Porins"/>
    <property type="match status" value="1"/>
</dbReference>
<evidence type="ECO:0000256" key="1">
    <source>
        <dbReference type="ARBA" id="ARBA00004571"/>
    </source>
</evidence>
<keyword evidence="4" id="KW-1134">Transmembrane beta strand</keyword>
<evidence type="ECO:0000256" key="8">
    <source>
        <dbReference type="ARBA" id="ARBA00023136"/>
    </source>
</evidence>
<keyword evidence="8" id="KW-0472">Membrane</keyword>
<keyword evidence="5" id="KW-0812">Transmembrane</keyword>
<dbReference type="InterPro" id="IPR036998">
    <property type="entry name" value="Porin_LamB_sf"/>
</dbReference>